<keyword evidence="5 11" id="KW-0812">Transmembrane</keyword>
<comment type="subcellular location">
    <subcellularLocation>
        <location evidence="1 11">Cell outer membrane</location>
        <topology evidence="1 11">Multi-pass membrane protein</topology>
    </subcellularLocation>
</comment>
<evidence type="ECO:0000256" key="2">
    <source>
        <dbReference type="ARBA" id="ARBA00022448"/>
    </source>
</evidence>
<evidence type="ECO:0000256" key="9">
    <source>
        <dbReference type="ARBA" id="ARBA00023136"/>
    </source>
</evidence>
<evidence type="ECO:0000256" key="5">
    <source>
        <dbReference type="ARBA" id="ARBA00022692"/>
    </source>
</evidence>
<evidence type="ECO:0000259" key="14">
    <source>
        <dbReference type="SMART" id="SM00965"/>
    </source>
</evidence>
<reference evidence="15 17" key="1">
    <citation type="submission" date="2018-06" db="EMBL/GenBank/DDBJ databases">
        <title>Complete Genome Sequence of the Microcystin-Degrading Bacterium Sphingosinicella microcystinivorans Strain B-9.</title>
        <authorList>
            <person name="Jin H."/>
            <person name="Nishizawa T."/>
            <person name="Guo Y."/>
            <person name="Nishizawa A."/>
            <person name="Park H."/>
            <person name="Kato H."/>
            <person name="Tsuji K."/>
            <person name="Harada K."/>
        </authorList>
    </citation>
    <scope>NUCLEOTIDE SEQUENCE [LARGE SCALE GENOMIC DNA]</scope>
    <source>
        <strain evidence="15 17">B9</strain>
    </source>
</reference>
<dbReference type="Pfam" id="PF00593">
    <property type="entry name" value="TonB_dep_Rec_b-barrel"/>
    <property type="match status" value="1"/>
</dbReference>
<name>A0AAD1D624_SPHMI</name>
<organism evidence="15 17">
    <name type="scientific">Sphingosinicella microcystinivorans</name>
    <dbReference type="NCBI Taxonomy" id="335406"/>
    <lineage>
        <taxon>Bacteria</taxon>
        <taxon>Pseudomonadati</taxon>
        <taxon>Pseudomonadota</taxon>
        <taxon>Alphaproteobacteria</taxon>
        <taxon>Sphingomonadales</taxon>
        <taxon>Sphingosinicellaceae</taxon>
        <taxon>Sphingosinicella</taxon>
    </lineage>
</organism>
<dbReference type="AlphaFoldDB" id="A0AAD1D624"/>
<dbReference type="InterPro" id="IPR012910">
    <property type="entry name" value="Plug_dom"/>
</dbReference>
<dbReference type="GO" id="GO:0009279">
    <property type="term" value="C:cell outer membrane"/>
    <property type="evidence" value="ECO:0007669"/>
    <property type="project" value="UniProtKB-SubCell"/>
</dbReference>
<keyword evidence="10 11" id="KW-0998">Cell outer membrane</keyword>
<keyword evidence="18" id="KW-1185">Reference proteome</keyword>
<keyword evidence="13" id="KW-0732">Signal</keyword>
<evidence type="ECO:0000313" key="18">
    <source>
        <dbReference type="Proteomes" id="UP000276029"/>
    </source>
</evidence>
<dbReference type="PANTHER" id="PTHR32552">
    <property type="entry name" value="FERRICHROME IRON RECEPTOR-RELATED"/>
    <property type="match status" value="1"/>
</dbReference>
<dbReference type="SUPFAM" id="SSF56935">
    <property type="entry name" value="Porins"/>
    <property type="match status" value="1"/>
</dbReference>
<comment type="similarity">
    <text evidence="11 12">Belongs to the TonB-dependent receptor family.</text>
</comment>
<evidence type="ECO:0000256" key="13">
    <source>
        <dbReference type="SAM" id="SignalP"/>
    </source>
</evidence>
<dbReference type="Proteomes" id="UP000275727">
    <property type="component" value="Chromosome"/>
</dbReference>
<evidence type="ECO:0000256" key="6">
    <source>
        <dbReference type="ARBA" id="ARBA00023004"/>
    </source>
</evidence>
<feature type="signal peptide" evidence="13">
    <location>
        <begin position="1"/>
        <end position="20"/>
    </location>
</feature>
<keyword evidence="6" id="KW-0408">Iron</keyword>
<evidence type="ECO:0000313" key="16">
    <source>
        <dbReference type="EMBL" id="RKS91236.1"/>
    </source>
</evidence>
<evidence type="ECO:0000313" key="17">
    <source>
        <dbReference type="Proteomes" id="UP000275727"/>
    </source>
</evidence>
<dbReference type="GO" id="GO:0006826">
    <property type="term" value="P:iron ion transport"/>
    <property type="evidence" value="ECO:0007669"/>
    <property type="project" value="UniProtKB-KW"/>
</dbReference>
<dbReference type="RefSeq" id="WP_121047709.1">
    <property type="nucleotide sequence ID" value="NZ_AP018711.1"/>
</dbReference>
<dbReference type="InterPro" id="IPR036942">
    <property type="entry name" value="Beta-barrel_TonB_sf"/>
</dbReference>
<sequence length="882" mass="93801">MNIRIIAAALATGSCIAALAVPAAAQTQPQFRSYDIPAGSLKAALDAYGRQSGRPIIYRADEVRSAKSAGYRGNAQADQALEAVLSGTGFSARAGEAGSVAVVRENAGNPGIDNAPAYADDSAAADVGGEILVTARKRSETLRDVPTAITAFSSQTLEQIGASDFNDYALRVPGLGFANFGAAPLRGVGPQISVRGLPDTGYYVGETPIPTANLKLVDINRVEVLKGPQGTLYGASSMSGLVKVVPNIPNLGEVEGRGELTLSSTKHGGFNYDVSGMANAPLVQDKLAARIVGYKTRQDGFIDKVPATDAAGGLDLGATIKDTNVEKIWGLRASLVARPTEWLDIEASALHENQDAADVGLYDTFVRDVTGNFGNLSPVVEPNENKLSLYNLTLRADAGAFDVTTSTSYYDMKSYTFEDRALLGNFFVGLLTAQAPAVVAGLVAGGVLPAGSTVVSPPNMTFFAPGSNTTDIHLKRWVQEVRLSSKGQGPLNWTLGGFYQDTSSLADYFGSIPTAIQAATISVDVPGQGIVPFPLLSSDIVINRFTVVDTRELGLFGEVSYELTDKLTFAVGGRLYQSKFAQVLTDRSASIFVPTALNAPRGKVTDSGFVPKVNLSFRPDDDTMLYAQVSKGFRSGSFTNTSGVSPLCADELAEFGLTRGDVVPLKSDTLWSYEGGAKVSRLDRRLFVDVAVYYNQWSDLQQSFAFQCGMALSVNAGKARSYGAELAVDARPVDGLSLGLAAGYLNSKITESDSRSILNEGDSFTLAPKWTFAGNGQYDFPMGGGFDGYFRADYQYQSATKFDFQGLPSSRKSAFEVVNARIGIVSDRWDAALFVNNLFNEEAVLADLTLGIAGTPVPLGSDNRRIRPFTPRTVGLNFAIRY</sequence>
<dbReference type="EMBL" id="AP018711">
    <property type="protein sequence ID" value="BBE34204.1"/>
    <property type="molecule type" value="Genomic_DNA"/>
</dbReference>
<evidence type="ECO:0000256" key="11">
    <source>
        <dbReference type="PROSITE-ProRule" id="PRU01360"/>
    </source>
</evidence>
<reference evidence="16 18" key="2">
    <citation type="submission" date="2018-10" db="EMBL/GenBank/DDBJ databases">
        <title>Genomic Encyclopedia of Type Strains, Phase IV (KMG-IV): sequencing the most valuable type-strain genomes for metagenomic binning, comparative biology and taxonomic classification.</title>
        <authorList>
            <person name="Goeker M."/>
        </authorList>
    </citation>
    <scope>NUCLEOTIDE SEQUENCE [LARGE SCALE GENOMIC DNA]</scope>
    <source>
        <strain evidence="16 18">DSM 19791</strain>
    </source>
</reference>
<evidence type="ECO:0000313" key="15">
    <source>
        <dbReference type="EMBL" id="BBE34204.1"/>
    </source>
</evidence>
<dbReference type="SMART" id="SM00965">
    <property type="entry name" value="STN"/>
    <property type="match status" value="1"/>
</dbReference>
<dbReference type="Gene3D" id="3.55.50.30">
    <property type="match status" value="1"/>
</dbReference>
<dbReference type="InterPro" id="IPR000531">
    <property type="entry name" value="Beta-barrel_TonB"/>
</dbReference>
<dbReference type="Proteomes" id="UP000276029">
    <property type="component" value="Unassembled WGS sequence"/>
</dbReference>
<dbReference type="PROSITE" id="PS51257">
    <property type="entry name" value="PROKAR_LIPOPROTEIN"/>
    <property type="match status" value="1"/>
</dbReference>
<keyword evidence="4" id="KW-0410">Iron transport</keyword>
<feature type="chain" id="PRO_5042227949" evidence="13">
    <location>
        <begin position="21"/>
        <end position="882"/>
    </location>
</feature>
<evidence type="ECO:0000256" key="1">
    <source>
        <dbReference type="ARBA" id="ARBA00004571"/>
    </source>
</evidence>
<evidence type="ECO:0000256" key="12">
    <source>
        <dbReference type="RuleBase" id="RU003357"/>
    </source>
</evidence>
<keyword evidence="8 12" id="KW-0798">TonB box</keyword>
<protein>
    <submittedName>
        <fullName evidence="16">Outer membrane receptor protein involved in Fe transport</fullName>
    </submittedName>
    <submittedName>
        <fullName evidence="15">TonB-dependent receptor</fullName>
    </submittedName>
</protein>
<evidence type="ECO:0000256" key="3">
    <source>
        <dbReference type="ARBA" id="ARBA00022452"/>
    </source>
</evidence>
<dbReference type="InterPro" id="IPR011662">
    <property type="entry name" value="Secretin/TonB_short_N"/>
</dbReference>
<feature type="domain" description="Secretin/TonB short N-terminal" evidence="14">
    <location>
        <begin position="54"/>
        <end position="105"/>
    </location>
</feature>
<keyword evidence="3 11" id="KW-1134">Transmembrane beta strand</keyword>
<dbReference type="InterPro" id="IPR039426">
    <property type="entry name" value="TonB-dep_rcpt-like"/>
</dbReference>
<evidence type="ECO:0000256" key="8">
    <source>
        <dbReference type="ARBA" id="ARBA00023077"/>
    </source>
</evidence>
<evidence type="ECO:0000256" key="7">
    <source>
        <dbReference type="ARBA" id="ARBA00023065"/>
    </source>
</evidence>
<proteinExistence type="inferred from homology"/>
<keyword evidence="15" id="KW-0675">Receptor</keyword>
<evidence type="ECO:0000256" key="10">
    <source>
        <dbReference type="ARBA" id="ARBA00023237"/>
    </source>
</evidence>
<dbReference type="EMBL" id="RBWX01000007">
    <property type="protein sequence ID" value="RKS91236.1"/>
    <property type="molecule type" value="Genomic_DNA"/>
</dbReference>
<dbReference type="Gene3D" id="2.40.170.20">
    <property type="entry name" value="TonB-dependent receptor, beta-barrel domain"/>
    <property type="match status" value="2"/>
</dbReference>
<dbReference type="Pfam" id="PF07715">
    <property type="entry name" value="Plug"/>
    <property type="match status" value="1"/>
</dbReference>
<keyword evidence="2 11" id="KW-0813">Transport</keyword>
<gene>
    <name evidence="16" type="ORF">DFR51_0793</name>
    <name evidence="15" type="ORF">SmB9_18620</name>
</gene>
<accession>A0AAD1D624</accession>
<keyword evidence="7" id="KW-0406">Ion transport</keyword>
<dbReference type="PROSITE" id="PS52016">
    <property type="entry name" value="TONB_DEPENDENT_REC_3"/>
    <property type="match status" value="1"/>
</dbReference>
<dbReference type="PANTHER" id="PTHR32552:SF81">
    <property type="entry name" value="TONB-DEPENDENT OUTER MEMBRANE RECEPTOR"/>
    <property type="match status" value="1"/>
</dbReference>
<keyword evidence="9 11" id="KW-0472">Membrane</keyword>
<evidence type="ECO:0000256" key="4">
    <source>
        <dbReference type="ARBA" id="ARBA00022496"/>
    </source>
</evidence>
<dbReference type="KEGG" id="smic:SmB9_18620"/>